<reference evidence="3 4" key="1">
    <citation type="submission" date="2019-07" db="EMBL/GenBank/DDBJ databases">
        <title>Novel species of Flavobacterium.</title>
        <authorList>
            <person name="Liu Q."/>
            <person name="Xin Y.-H."/>
        </authorList>
    </citation>
    <scope>NUCLEOTIDE SEQUENCE [LARGE SCALE GENOMIC DNA]</scope>
    <source>
        <strain evidence="3 4">LB3P56</strain>
    </source>
</reference>
<dbReference type="PANTHER" id="PTHR44520">
    <property type="entry name" value="RESPONSE REGULATOR RCP1-RELATED"/>
    <property type="match status" value="1"/>
</dbReference>
<comment type="caution">
    <text evidence="3">The sequence shown here is derived from an EMBL/GenBank/DDBJ whole genome shotgun (WGS) entry which is preliminary data.</text>
</comment>
<evidence type="ECO:0000313" key="4">
    <source>
        <dbReference type="Proteomes" id="UP000318585"/>
    </source>
</evidence>
<dbReference type="Gene3D" id="3.40.50.2300">
    <property type="match status" value="1"/>
</dbReference>
<name>A0A553C659_9FLAO</name>
<proteinExistence type="predicted"/>
<organism evidence="3 4">
    <name type="scientific">Flavobacterium franklandianum</name>
    <dbReference type="NCBI Taxonomy" id="2594430"/>
    <lineage>
        <taxon>Bacteria</taxon>
        <taxon>Pseudomonadati</taxon>
        <taxon>Bacteroidota</taxon>
        <taxon>Flavobacteriia</taxon>
        <taxon>Flavobacteriales</taxon>
        <taxon>Flavobacteriaceae</taxon>
        <taxon>Flavobacterium</taxon>
    </lineage>
</organism>
<dbReference type="InterPro" id="IPR052893">
    <property type="entry name" value="TCS_response_regulator"/>
</dbReference>
<evidence type="ECO:0000256" key="1">
    <source>
        <dbReference type="PROSITE-ProRule" id="PRU00169"/>
    </source>
</evidence>
<dbReference type="Proteomes" id="UP000318585">
    <property type="component" value="Unassembled WGS sequence"/>
</dbReference>
<protein>
    <submittedName>
        <fullName evidence="3">Response regulator</fullName>
    </submittedName>
</protein>
<evidence type="ECO:0000259" key="2">
    <source>
        <dbReference type="PROSITE" id="PS50110"/>
    </source>
</evidence>
<keyword evidence="4" id="KW-1185">Reference proteome</keyword>
<dbReference type="OrthoDB" id="673128at2"/>
<dbReference type="InterPro" id="IPR011006">
    <property type="entry name" value="CheY-like_superfamily"/>
</dbReference>
<feature type="domain" description="Response regulatory" evidence="2">
    <location>
        <begin position="6"/>
        <end position="132"/>
    </location>
</feature>
<dbReference type="PROSITE" id="PS50110">
    <property type="entry name" value="RESPONSE_REGULATORY"/>
    <property type="match status" value="1"/>
</dbReference>
<dbReference type="SUPFAM" id="SSF52172">
    <property type="entry name" value="CheY-like"/>
    <property type="match status" value="1"/>
</dbReference>
<dbReference type="RefSeq" id="WP_144072164.1">
    <property type="nucleotide sequence ID" value="NZ_VJZR01000028.1"/>
</dbReference>
<dbReference type="GO" id="GO:0000160">
    <property type="term" value="P:phosphorelay signal transduction system"/>
    <property type="evidence" value="ECO:0007669"/>
    <property type="project" value="InterPro"/>
</dbReference>
<dbReference type="EMBL" id="VJZR01000028">
    <property type="protein sequence ID" value="TRX15892.1"/>
    <property type="molecule type" value="Genomic_DNA"/>
</dbReference>
<gene>
    <name evidence="3" type="ORF">FNW17_15860</name>
</gene>
<evidence type="ECO:0000313" key="3">
    <source>
        <dbReference type="EMBL" id="TRX15892.1"/>
    </source>
</evidence>
<dbReference type="PANTHER" id="PTHR44520:SF2">
    <property type="entry name" value="RESPONSE REGULATOR RCP1"/>
    <property type="match status" value="1"/>
</dbReference>
<feature type="modified residue" description="4-aspartylphosphate" evidence="1">
    <location>
        <position position="63"/>
    </location>
</feature>
<dbReference type="Pfam" id="PF00072">
    <property type="entry name" value="Response_reg"/>
    <property type="match status" value="1"/>
</dbReference>
<dbReference type="AlphaFoldDB" id="A0A553C659"/>
<dbReference type="SMART" id="SM00448">
    <property type="entry name" value="REC"/>
    <property type="match status" value="1"/>
</dbReference>
<keyword evidence="1" id="KW-0597">Phosphoprotein</keyword>
<sequence>MNTIRTLSIIDDDEIFVFLTKKAIQQTNLINLIKVFGNGLDAINFLKENIDNPASLPEIILLDLSMPIMDGWEFLEEYLLFMPKLSRKITIYIVTSSISPFDIVKAKSISAVTDFIIKPITKEKLIDIIKTL</sequence>
<accession>A0A553C659</accession>
<dbReference type="InterPro" id="IPR001789">
    <property type="entry name" value="Sig_transdc_resp-reg_receiver"/>
</dbReference>